<evidence type="ECO:0000259" key="1">
    <source>
        <dbReference type="Pfam" id="PF13175"/>
    </source>
</evidence>
<dbReference type="GO" id="GO:0004519">
    <property type="term" value="F:endonuclease activity"/>
    <property type="evidence" value="ECO:0007669"/>
    <property type="project" value="UniProtKB-KW"/>
</dbReference>
<dbReference type="PANTHER" id="PTHR43581:SF4">
    <property type="entry name" value="ATP_GTP PHOSPHATASE"/>
    <property type="match status" value="1"/>
</dbReference>
<evidence type="ECO:0000313" key="4">
    <source>
        <dbReference type="Proteomes" id="UP000055060"/>
    </source>
</evidence>
<keyword evidence="4" id="KW-1185">Reference proteome</keyword>
<organism evidence="3">
    <name type="scientific">Longilinea arvoryzae</name>
    <dbReference type="NCBI Taxonomy" id="360412"/>
    <lineage>
        <taxon>Bacteria</taxon>
        <taxon>Bacillati</taxon>
        <taxon>Chloroflexota</taxon>
        <taxon>Anaerolineae</taxon>
        <taxon>Anaerolineales</taxon>
        <taxon>Anaerolineaceae</taxon>
        <taxon>Longilinea</taxon>
    </lineage>
</organism>
<evidence type="ECO:0000259" key="2">
    <source>
        <dbReference type="Pfam" id="PF20469"/>
    </source>
</evidence>
<dbReference type="InterPro" id="IPR027417">
    <property type="entry name" value="P-loop_NTPase"/>
</dbReference>
<evidence type="ECO:0000313" key="3">
    <source>
        <dbReference type="EMBL" id="GAP12986.1"/>
    </source>
</evidence>
<protein>
    <submittedName>
        <fullName evidence="3">Predicted ATP-dependent endonuclease of the OLD family</fullName>
    </submittedName>
</protein>
<sequence>MYLQKIAIKNFRCFDETGIVFTFQPGVNIIIGENNSGKSSLIDALRIVFSLGIGKREIFVTTSDFHLDENGIYASEISFDLNFIDLNEDEQAGFYELLVVEGAVFTAQLHIRVKKESTKGFEKINTQIWGGEKQGQPVSYGTLEFINHYYLGALRDAESDLRPGKGSRIGKLVRKLIENDDEKEAILAHIKTANRKILNEPKVKQASTVINDHLLDIEGNRLKQNINLGLVLPDFGRVTDSLRALLPPNNNKTKAVLNQKTWQSMIAQNNSLEQILNGKITVVGNSVYISISELSEQEKENIGLEIYSEILEHTIYFELDQNGMGYNNLIYMGTVLGDLQELKKVETCSYNTLLIEEPESHLHPQLQNLVFDFFKRVCSNQNGGAAPNSVQVFVTSHSPTLVSRADIDNIQLINHNEEDKVIVTGLINCPLLPDQKDDLRRYLDTTKSQLFFSRGVIFVEGISEALLLPIFANRMNRRLDQNAIEVVNISGTAFEPFALLFNDPDENKRINIRSVIMTDDDRCTSKDDVNRITDEMSPEEILTKLPNGHISPRAERAQSLQNENLLVKMAYKTFEFELAQIDLNLPVLLSALDPIHPRKTAELRGLFAAIDDPSLKAIYFWQACKDTKAEFAQRLATILNKRNQQGNFVTQFTIPQYIIEVIEHVAVIETD</sequence>
<dbReference type="InterPro" id="IPR051396">
    <property type="entry name" value="Bact_Antivir_Def_Nuclease"/>
</dbReference>
<gene>
    <name evidence="3" type="ORF">LARV_00727</name>
</gene>
<dbReference type="STRING" id="360412.LARV_00727"/>
<dbReference type="PANTHER" id="PTHR43581">
    <property type="entry name" value="ATP/GTP PHOSPHATASE"/>
    <property type="match status" value="1"/>
</dbReference>
<dbReference type="Proteomes" id="UP000055060">
    <property type="component" value="Unassembled WGS sequence"/>
</dbReference>
<reference evidence="3" key="1">
    <citation type="submission" date="2015-07" db="EMBL/GenBank/DDBJ databases">
        <title>Draft Genome Sequences of Anaerolinea thermolimosa IMO-1, Bellilinea caldifistulae GOMI-1, Leptolinea tardivitalis YMTK-2, Levilinea saccharolytica KIBI-1,Longilinea arvoryzae KOME-1, Previously Described as Members of the Anaerolineaceae (Chloroflexi).</title>
        <authorList>
            <person name="Sekiguchi Y."/>
            <person name="Ohashi A."/>
            <person name="Matsuura N."/>
            <person name="Tourlousse M.D."/>
        </authorList>
    </citation>
    <scope>NUCLEOTIDE SEQUENCE [LARGE SCALE GENOMIC DNA]</scope>
    <source>
        <strain evidence="3">KOME-1</strain>
    </source>
</reference>
<proteinExistence type="predicted"/>
<dbReference type="OrthoDB" id="9810873at2"/>
<dbReference type="CDD" id="cd01026">
    <property type="entry name" value="TOPRIM_OLD"/>
    <property type="match status" value="1"/>
</dbReference>
<feature type="domain" description="Endonuclease GajA/Old nuclease/RecF-like AAA" evidence="1">
    <location>
        <begin position="1"/>
        <end position="402"/>
    </location>
</feature>
<dbReference type="EMBL" id="DF967972">
    <property type="protein sequence ID" value="GAP12986.1"/>
    <property type="molecule type" value="Genomic_DNA"/>
</dbReference>
<dbReference type="AlphaFoldDB" id="A0A0S7BHK2"/>
<name>A0A0S7BHK2_9CHLR</name>
<dbReference type="SUPFAM" id="SSF52540">
    <property type="entry name" value="P-loop containing nucleoside triphosphate hydrolases"/>
    <property type="match status" value="1"/>
</dbReference>
<dbReference type="Gene3D" id="3.40.50.300">
    <property type="entry name" value="P-loop containing nucleotide triphosphate hydrolases"/>
    <property type="match status" value="1"/>
</dbReference>
<dbReference type="Pfam" id="PF13175">
    <property type="entry name" value="AAA_15"/>
    <property type="match status" value="1"/>
</dbReference>
<dbReference type="InterPro" id="IPR041685">
    <property type="entry name" value="AAA_GajA/Old/RecF-like"/>
</dbReference>
<keyword evidence="3" id="KW-0255">Endonuclease</keyword>
<keyword evidence="3" id="KW-0378">Hydrolase</keyword>
<dbReference type="RefSeq" id="WP_075072360.1">
    <property type="nucleotide sequence ID" value="NZ_DF967972.1"/>
</dbReference>
<accession>A0A0S7BHK2</accession>
<dbReference type="Pfam" id="PF20469">
    <property type="entry name" value="OLD-like_TOPRIM"/>
    <property type="match status" value="1"/>
</dbReference>
<keyword evidence="3" id="KW-0540">Nuclease</keyword>
<dbReference type="InterPro" id="IPR034139">
    <property type="entry name" value="TOPRIM_OLD"/>
</dbReference>
<feature type="domain" description="OLD protein-like TOPRIM" evidence="2">
    <location>
        <begin position="451"/>
        <end position="521"/>
    </location>
</feature>